<dbReference type="RefSeq" id="XP_008463229.2">
    <property type="nucleotide sequence ID" value="XM_008465007.3"/>
</dbReference>
<dbReference type="GO" id="GO:0000055">
    <property type="term" value="P:ribosomal large subunit export from nucleus"/>
    <property type="evidence" value="ECO:0007669"/>
    <property type="project" value="InterPro"/>
</dbReference>
<dbReference type="Gramene" id="MELO3C025184.2.1">
    <property type="protein sequence ID" value="MELO3C025184.2.1"/>
    <property type="gene ID" value="MELO3C025184.2"/>
</dbReference>
<evidence type="ECO:0000256" key="8">
    <source>
        <dbReference type="SAM" id="Coils"/>
    </source>
</evidence>
<keyword evidence="3" id="KW-0509">mRNA transport</keyword>
<dbReference type="AlphaFoldDB" id="A0A1S3CIR9"/>
<keyword evidence="7" id="KW-0539">Nucleus</keyword>
<dbReference type="GeneID" id="103501436"/>
<dbReference type="GO" id="GO:0005643">
    <property type="term" value="C:nuclear pore"/>
    <property type="evidence" value="ECO:0007669"/>
    <property type="project" value="UniProtKB-SubCell"/>
</dbReference>
<accession>A0A1S3CIR9</accession>
<protein>
    <submittedName>
        <fullName evidence="11">Nuclear pore complex protein NUP88</fullName>
    </submittedName>
</protein>
<dbReference type="SUPFAM" id="SSF50978">
    <property type="entry name" value="WD40 repeat-like"/>
    <property type="match status" value="1"/>
</dbReference>
<evidence type="ECO:0000256" key="2">
    <source>
        <dbReference type="ARBA" id="ARBA00022448"/>
    </source>
</evidence>
<dbReference type="InterPro" id="IPR036322">
    <property type="entry name" value="WD40_repeat_dom_sf"/>
</dbReference>
<dbReference type="eggNOG" id="KOG4460">
    <property type="taxonomic scope" value="Eukaryota"/>
</dbReference>
<keyword evidence="2" id="KW-0813">Transport</keyword>
<evidence type="ECO:0000256" key="6">
    <source>
        <dbReference type="ARBA" id="ARBA00023132"/>
    </source>
</evidence>
<evidence type="ECO:0000256" key="7">
    <source>
        <dbReference type="ARBA" id="ARBA00023242"/>
    </source>
</evidence>
<dbReference type="GO" id="GO:0000056">
    <property type="term" value="P:ribosomal small subunit export from nucleus"/>
    <property type="evidence" value="ECO:0007669"/>
    <property type="project" value="InterPro"/>
</dbReference>
<dbReference type="GO" id="GO:0006606">
    <property type="term" value="P:protein import into nucleus"/>
    <property type="evidence" value="ECO:0007669"/>
    <property type="project" value="TreeGrafter"/>
</dbReference>
<evidence type="ECO:0000256" key="5">
    <source>
        <dbReference type="ARBA" id="ARBA00023010"/>
    </source>
</evidence>
<comment type="subcellular location">
    <subcellularLocation>
        <location evidence="1">Nucleus</location>
        <location evidence="1">Nuclear pore complex</location>
    </subcellularLocation>
</comment>
<proteinExistence type="predicted"/>
<feature type="coiled-coil region" evidence="8">
    <location>
        <begin position="657"/>
        <end position="691"/>
    </location>
</feature>
<evidence type="ECO:0000256" key="4">
    <source>
        <dbReference type="ARBA" id="ARBA00022927"/>
    </source>
</evidence>
<dbReference type="KEGG" id="cmo:103501436"/>
<name>A0A1S3CIR9_CUCME</name>
<dbReference type="InParanoid" id="A0A1S3CIR9"/>
<dbReference type="Pfam" id="PF10168">
    <property type="entry name" value="Nup88"/>
    <property type="match status" value="2"/>
</dbReference>
<evidence type="ECO:0000256" key="3">
    <source>
        <dbReference type="ARBA" id="ARBA00022816"/>
    </source>
</evidence>
<dbReference type="GO" id="GO:0017056">
    <property type="term" value="F:structural constituent of nuclear pore"/>
    <property type="evidence" value="ECO:0007669"/>
    <property type="project" value="InterPro"/>
</dbReference>
<dbReference type="InterPro" id="IPR037700">
    <property type="entry name" value="NUP88/NUP82"/>
</dbReference>
<reference evidence="11" key="1">
    <citation type="submission" date="2025-08" db="UniProtKB">
        <authorList>
            <consortium name="RefSeq"/>
        </authorList>
    </citation>
    <scope>IDENTIFICATION</scope>
    <source>
        <tissue evidence="11">Stem</tissue>
    </source>
</reference>
<keyword evidence="5" id="KW-0811">Translocation</keyword>
<keyword evidence="4" id="KW-0653">Protein transport</keyword>
<sequence length="820" mass="91558">MRYNFDLNEADSDPPRSLTPKRDVDWLPLKTHPVFTPAAAASTSTSSVDDYGVSVSPPLRNLLVSDGASRLYFWDSTKLCLHRISIRLGEPEPTSVLASSPSKVLQPDVQLDFVVQKISINQNGSALALVGSGGLCIMYLYGHSSTRDNNTVICRTVRIGPQIYCGGHDVIRTLQVSWHPYSNFHLGVLSSDSVFRLFNLSTDIVQPEQEYYLQPVEPGQSKNATSICPVDFSFGEDHLWDKFSVFVLFSDGSVYILCPVVPFRSVYKCESILEIYNDAQSFGQKSPNPTAMNSSLAISWLEETFPNLVQATDGGDAYVIVAQPCALFDASLALQGPLRRACNNGDEGDISIKGAECEGRAVSLLYNLISKDSVLVTAWSGGQLQIDALADEIQPVWNLGSPPRVRVDPNDNILGLAMICEVVTRKLTNVKLDQPLDHTVWSGLPPPLLRLAIVDLALPKKMEKDSLITMFADKLMDQRIYALHNGGIDSIILHFLPFTSQSRGQNQTMRTPSVHPVLNTCQGDTSSPFPLCGFASLSDSLGYSWILGVTISHECIVLEMKTWNLLVPVQVSNFQYEGKSATAATGEKNESERPEIISKDLLGGPKVVLLPQPSSTMRSVTADSIEGRSMLHQYFKLFHENYVEYAHAVYYELKQHEPKLKRLIEDQQTRLKEAQQKLIKVEGKQQLLDERIECAIKLHNVLENRIHRLKNLPGAHKKPLSKAEREFKSTLDHFTDVELDALHTSIDTLTARLRRFTNSSKNNNLVNQQQKMYRRNTYIQGSQISQLKSSLEKLSLLNAENTKKVKLVESRIQSKERNRS</sequence>
<keyword evidence="10" id="KW-1185">Reference proteome</keyword>
<evidence type="ECO:0000313" key="11">
    <source>
        <dbReference type="RefSeq" id="XP_008463229.2"/>
    </source>
</evidence>
<gene>
    <name evidence="11" type="primary">LOC103501436</name>
</gene>
<organism evidence="10 11">
    <name type="scientific">Cucumis melo</name>
    <name type="common">Muskmelon</name>
    <dbReference type="NCBI Taxonomy" id="3656"/>
    <lineage>
        <taxon>Eukaryota</taxon>
        <taxon>Viridiplantae</taxon>
        <taxon>Streptophyta</taxon>
        <taxon>Embryophyta</taxon>
        <taxon>Tracheophyta</taxon>
        <taxon>Spermatophyta</taxon>
        <taxon>Magnoliopsida</taxon>
        <taxon>eudicotyledons</taxon>
        <taxon>Gunneridae</taxon>
        <taxon>Pentapetalae</taxon>
        <taxon>rosids</taxon>
        <taxon>fabids</taxon>
        <taxon>Cucurbitales</taxon>
        <taxon>Cucurbitaceae</taxon>
        <taxon>Benincaseae</taxon>
        <taxon>Cucumis</taxon>
    </lineage>
</organism>
<dbReference type="GO" id="GO:0006406">
    <property type="term" value="P:mRNA export from nucleus"/>
    <property type="evidence" value="ECO:0007669"/>
    <property type="project" value="TreeGrafter"/>
</dbReference>
<dbReference type="GO" id="GO:0045087">
    <property type="term" value="P:innate immune response"/>
    <property type="evidence" value="ECO:0007669"/>
    <property type="project" value="EnsemblPlants"/>
</dbReference>
<dbReference type="PANTHER" id="PTHR13257:SF0">
    <property type="entry name" value="NUCLEAR PORE COMPLEX PROTEIN NUP88"/>
    <property type="match status" value="1"/>
</dbReference>
<dbReference type="GO" id="GO:0006611">
    <property type="term" value="P:protein export from nucleus"/>
    <property type="evidence" value="ECO:0007669"/>
    <property type="project" value="EnsemblPlants"/>
</dbReference>
<evidence type="ECO:0000256" key="1">
    <source>
        <dbReference type="ARBA" id="ARBA00004567"/>
    </source>
</evidence>
<evidence type="ECO:0000313" key="10">
    <source>
        <dbReference type="Proteomes" id="UP001652600"/>
    </source>
</evidence>
<dbReference type="GO" id="GO:0009627">
    <property type="term" value="P:systemic acquired resistance"/>
    <property type="evidence" value="ECO:0007669"/>
    <property type="project" value="EnsemblPlants"/>
</dbReference>
<feature type="region of interest" description="Disordered" evidence="9">
    <location>
        <begin position="1"/>
        <end position="23"/>
    </location>
</feature>
<dbReference type="PANTHER" id="PTHR13257">
    <property type="entry name" value="NUCLEOPORIN NUP84-RELATED"/>
    <property type="match status" value="1"/>
</dbReference>
<keyword evidence="8" id="KW-0175">Coiled coil</keyword>
<evidence type="ECO:0000256" key="9">
    <source>
        <dbReference type="SAM" id="MobiDB-lite"/>
    </source>
</evidence>
<dbReference type="InterPro" id="IPR019321">
    <property type="entry name" value="Nucleoporin_Nup88"/>
</dbReference>
<dbReference type="Proteomes" id="UP001652600">
    <property type="component" value="Chromosome 10"/>
</dbReference>
<keyword evidence="6" id="KW-0906">Nuclear pore complex</keyword>